<accession>A0A6A4S736</accession>
<dbReference type="Proteomes" id="UP000438429">
    <property type="component" value="Unassembled WGS sequence"/>
</dbReference>
<gene>
    <name evidence="1" type="ORF">F2P81_019446</name>
</gene>
<evidence type="ECO:0000313" key="1">
    <source>
        <dbReference type="EMBL" id="KAF0028359.1"/>
    </source>
</evidence>
<reference evidence="1 2" key="1">
    <citation type="submission" date="2019-06" db="EMBL/GenBank/DDBJ databases">
        <title>Draft genomes of female and male turbot (Scophthalmus maximus).</title>
        <authorList>
            <person name="Xu H."/>
            <person name="Xu X.-W."/>
            <person name="Shao C."/>
            <person name="Chen S."/>
        </authorList>
    </citation>
    <scope>NUCLEOTIDE SEQUENCE [LARGE SCALE GENOMIC DNA]</scope>
    <source>
        <strain evidence="1">Ysfricsl-2016a</strain>
        <tissue evidence="1">Blood</tissue>
    </source>
</reference>
<sequence>MNNGGVGSRVEADGLWMHMKIVYTHQRPNVGSGVHVRLPDQRAALRMLSSRMFASTDYCVHERDWAPEKLPNWDSRTTASGYDLFCIPAVAGRSAAAGI</sequence>
<comment type="caution">
    <text evidence="1">The sequence shown here is derived from an EMBL/GenBank/DDBJ whole genome shotgun (WGS) entry which is preliminary data.</text>
</comment>
<organism evidence="1 2">
    <name type="scientific">Scophthalmus maximus</name>
    <name type="common">Turbot</name>
    <name type="synonym">Psetta maxima</name>
    <dbReference type="NCBI Taxonomy" id="52904"/>
    <lineage>
        <taxon>Eukaryota</taxon>
        <taxon>Metazoa</taxon>
        <taxon>Chordata</taxon>
        <taxon>Craniata</taxon>
        <taxon>Vertebrata</taxon>
        <taxon>Euteleostomi</taxon>
        <taxon>Actinopterygii</taxon>
        <taxon>Neopterygii</taxon>
        <taxon>Teleostei</taxon>
        <taxon>Neoteleostei</taxon>
        <taxon>Acanthomorphata</taxon>
        <taxon>Carangaria</taxon>
        <taxon>Pleuronectiformes</taxon>
        <taxon>Pleuronectoidei</taxon>
        <taxon>Scophthalmidae</taxon>
        <taxon>Scophthalmus</taxon>
    </lineage>
</organism>
<protein>
    <submittedName>
        <fullName evidence="1">Uncharacterized protein</fullName>
    </submittedName>
</protein>
<evidence type="ECO:0000313" key="2">
    <source>
        <dbReference type="Proteomes" id="UP000438429"/>
    </source>
</evidence>
<dbReference type="EMBL" id="VEVO01000017">
    <property type="protein sequence ID" value="KAF0028359.1"/>
    <property type="molecule type" value="Genomic_DNA"/>
</dbReference>
<dbReference type="AlphaFoldDB" id="A0A6A4S736"/>
<proteinExistence type="predicted"/>
<name>A0A6A4S736_SCOMX</name>